<dbReference type="GO" id="GO:0004534">
    <property type="term" value="F:5'-3' RNA exonuclease activity"/>
    <property type="evidence" value="ECO:0007669"/>
    <property type="project" value="TreeGrafter"/>
</dbReference>
<sequence length="249" mass="28420">MQIDFHSHVKISKKSSFMPEYFREMMTEARAAGLTALAVTEHFNTARFMDIYTFLQAHYPYEHDYYNIDGLKLFPGIEVDVKEGGHILLIGGGSKVLAIRRALKSHTVPDAFIPFDRLLDLADEYDMLTIGAHPYRESTPLHQLTLRQLQRLDAFDLNGKDLYTQGIDFYRQRIADFAAAVGKPVVAGSDTHQFLQYGCVVTKLANDCDTVEELKHCIKMGKYQIHISNDLRLKVKSATLVKKYMKKLL</sequence>
<proteinExistence type="predicted"/>
<dbReference type="PANTHER" id="PTHR42924:SF3">
    <property type="entry name" value="POLYMERASE_HISTIDINOL PHOSPHATASE N-TERMINAL DOMAIN-CONTAINING PROTEIN"/>
    <property type="match status" value="1"/>
</dbReference>
<dbReference type="InterPro" id="IPR016195">
    <property type="entry name" value="Pol/histidinol_Pase-like"/>
</dbReference>
<dbReference type="InterPro" id="IPR052018">
    <property type="entry name" value="PHP_domain"/>
</dbReference>
<dbReference type="PANTHER" id="PTHR42924">
    <property type="entry name" value="EXONUCLEASE"/>
    <property type="match status" value="1"/>
</dbReference>
<dbReference type="SUPFAM" id="SSF89550">
    <property type="entry name" value="PHP domain-like"/>
    <property type="match status" value="1"/>
</dbReference>
<evidence type="ECO:0000313" key="1">
    <source>
        <dbReference type="EMBL" id="SDY25933.1"/>
    </source>
</evidence>
<dbReference type="GO" id="GO:0035312">
    <property type="term" value="F:5'-3' DNA exonuclease activity"/>
    <property type="evidence" value="ECO:0007669"/>
    <property type="project" value="TreeGrafter"/>
</dbReference>
<protein>
    <submittedName>
        <fullName evidence="1">Uncharacterized protein</fullName>
    </submittedName>
</protein>
<dbReference type="Pfam" id="PF13263">
    <property type="entry name" value="PHP_C"/>
    <property type="match status" value="1"/>
</dbReference>
<dbReference type="AlphaFoldDB" id="A0A1H3IDK4"/>
<accession>A0A1H3IDK4</accession>
<dbReference type="EMBL" id="FNPI01000001">
    <property type="protein sequence ID" value="SDY25933.1"/>
    <property type="molecule type" value="Genomic_DNA"/>
</dbReference>
<dbReference type="Proteomes" id="UP000198935">
    <property type="component" value="Unassembled WGS sequence"/>
</dbReference>
<evidence type="ECO:0000313" key="2">
    <source>
        <dbReference type="Proteomes" id="UP000198935"/>
    </source>
</evidence>
<dbReference type="Gene3D" id="3.20.20.140">
    <property type="entry name" value="Metal-dependent hydrolases"/>
    <property type="match status" value="1"/>
</dbReference>
<reference evidence="2" key="1">
    <citation type="submission" date="2016-10" db="EMBL/GenBank/DDBJ databases">
        <authorList>
            <person name="Varghese N."/>
            <person name="Submissions S."/>
        </authorList>
    </citation>
    <scope>NUCLEOTIDE SEQUENCE [LARGE SCALE GENOMIC DNA]</scope>
    <source>
        <strain evidence="2">SP</strain>
    </source>
</reference>
<gene>
    <name evidence="1" type="ORF">SAMN05421736_101796</name>
</gene>
<keyword evidence="2" id="KW-1185">Reference proteome</keyword>
<name>A0A1H3IDK4_9BACI</name>
<dbReference type="OrthoDB" id="9777619at2"/>
<organism evidence="1 2">
    <name type="scientific">Evansella caseinilytica</name>
    <dbReference type="NCBI Taxonomy" id="1503961"/>
    <lineage>
        <taxon>Bacteria</taxon>
        <taxon>Bacillati</taxon>
        <taxon>Bacillota</taxon>
        <taxon>Bacilli</taxon>
        <taxon>Bacillales</taxon>
        <taxon>Bacillaceae</taxon>
        <taxon>Evansella</taxon>
    </lineage>
</organism>
<dbReference type="STRING" id="1503961.SAMN05421736_101796"/>